<dbReference type="PANTHER" id="PTHR11552:SF147">
    <property type="entry name" value="CHOLINE DEHYDROGENASE, MITOCHONDRIAL"/>
    <property type="match status" value="1"/>
</dbReference>
<dbReference type="PROSITE" id="PS00624">
    <property type="entry name" value="GMC_OXRED_2"/>
    <property type="match status" value="1"/>
</dbReference>
<organism evidence="9 10">
    <name type="scientific">Cloeon dipterum</name>
    <dbReference type="NCBI Taxonomy" id="197152"/>
    <lineage>
        <taxon>Eukaryota</taxon>
        <taxon>Metazoa</taxon>
        <taxon>Ecdysozoa</taxon>
        <taxon>Arthropoda</taxon>
        <taxon>Hexapoda</taxon>
        <taxon>Insecta</taxon>
        <taxon>Pterygota</taxon>
        <taxon>Palaeoptera</taxon>
        <taxon>Ephemeroptera</taxon>
        <taxon>Pisciforma</taxon>
        <taxon>Baetidae</taxon>
        <taxon>Cloeon</taxon>
    </lineage>
</organism>
<comment type="cofactor">
    <cofactor evidence="1">
        <name>FAD</name>
        <dbReference type="ChEBI" id="CHEBI:57692"/>
    </cofactor>
</comment>
<feature type="domain" description="Glucose-methanol-choline oxidoreductase N-terminal" evidence="8">
    <location>
        <begin position="223"/>
        <end position="237"/>
    </location>
</feature>
<dbReference type="Gene3D" id="3.30.560.10">
    <property type="entry name" value="Glucose Oxidase, domain 3"/>
    <property type="match status" value="1"/>
</dbReference>
<dbReference type="Pfam" id="PF05199">
    <property type="entry name" value="GMC_oxred_C"/>
    <property type="match status" value="1"/>
</dbReference>
<feature type="domain" description="Glucose-methanol-choline oxidoreductase N-terminal" evidence="7">
    <location>
        <begin position="49"/>
        <end position="72"/>
    </location>
</feature>
<dbReference type="InterPro" id="IPR036188">
    <property type="entry name" value="FAD/NAD-bd_sf"/>
</dbReference>
<evidence type="ECO:0000256" key="2">
    <source>
        <dbReference type="ARBA" id="ARBA00010790"/>
    </source>
</evidence>
<proteinExistence type="inferred from homology"/>
<reference evidence="9 10" key="1">
    <citation type="submission" date="2020-04" db="EMBL/GenBank/DDBJ databases">
        <authorList>
            <person name="Alioto T."/>
            <person name="Alioto T."/>
            <person name="Gomez Garrido J."/>
        </authorList>
    </citation>
    <scope>NUCLEOTIDE SEQUENCE [LARGE SCALE GENOMIC DNA]</scope>
</reference>
<keyword evidence="10" id="KW-1185">Reference proteome</keyword>
<dbReference type="PROSITE" id="PS00623">
    <property type="entry name" value="GMC_OXRED_1"/>
    <property type="match status" value="1"/>
</dbReference>
<dbReference type="AlphaFoldDB" id="A0A8S1CMF9"/>
<dbReference type="PIRSF" id="PIRSF000137">
    <property type="entry name" value="Alcohol_oxidase"/>
    <property type="match status" value="1"/>
</dbReference>
<dbReference type="SUPFAM" id="SSF51905">
    <property type="entry name" value="FAD/NAD(P)-binding domain"/>
    <property type="match status" value="1"/>
</dbReference>
<dbReference type="InterPro" id="IPR000172">
    <property type="entry name" value="GMC_OxRdtase_N"/>
</dbReference>
<sequence length="525" mass="58012">MLIGNTKPSHKQTHSKGWRETGNSSAMTKRYSAFLYHPFYFRRCLWPRGKALGGSTVLNAMIYVRGHKNDYDNWVAKGNPDWDYASVLPYFKRSEDIKVAGLQNSMYHASGGPLPVSNFEEWPPIFQAMLQSAVQTGSRLTDVNGAQQAGFNKAQVTASHSVRFNAAKAFLKGAKARENIHVFKHAQATKVIFEGARAVGVEFVKNGQVRTLRARQEVILSAGAINSPQLLMLSGVGPVDHLNDLNISVVHNLPGVGRNLQDHSRFMGATFSVPKENNSVDPVFQYFQSRSGRLSTTGALSLTGFISTIFKSRNYPDVQMHFEGPFSDARNVDVGSKIYGLTQESKETLFRPLLKENRDVYIMEPILLRPKSRGWIQLQSSNPTVAPKIFANFFEHEEDVETLARGAMWSLAMSQAKPLIAQGARLNTAKLPGCSQFPFLSFTYWKCAVRHTAATTYHPAGTCKMGPAEDALAVVDAELRVHGVKGLRVVDASIMPDIVSGNTMAPVYMIAEKAVDLILNSNTKN</sequence>
<dbReference type="InterPro" id="IPR007867">
    <property type="entry name" value="GMC_OxRtase_C"/>
</dbReference>
<evidence type="ECO:0000259" key="7">
    <source>
        <dbReference type="PROSITE" id="PS00623"/>
    </source>
</evidence>
<accession>A0A8S1CMF9</accession>
<dbReference type="Gene3D" id="3.50.50.60">
    <property type="entry name" value="FAD/NAD(P)-binding domain"/>
    <property type="match status" value="1"/>
</dbReference>
<keyword evidence="3 5" id="KW-0285">Flavoprotein</keyword>
<keyword evidence="4 5" id="KW-0274">FAD</keyword>
<comment type="caution">
    <text evidence="9">The sequence shown here is derived from an EMBL/GenBank/DDBJ whole genome shotgun (WGS) entry which is preliminary data.</text>
</comment>
<dbReference type="OrthoDB" id="269227at2759"/>
<evidence type="ECO:0000256" key="5">
    <source>
        <dbReference type="RuleBase" id="RU003968"/>
    </source>
</evidence>
<comment type="similarity">
    <text evidence="2 5">Belongs to the GMC oxidoreductase family.</text>
</comment>
<evidence type="ECO:0000313" key="10">
    <source>
        <dbReference type="Proteomes" id="UP000494165"/>
    </source>
</evidence>
<dbReference type="EMBL" id="CADEPI010000054">
    <property type="protein sequence ID" value="CAB3370683.1"/>
    <property type="molecule type" value="Genomic_DNA"/>
</dbReference>
<dbReference type="InterPro" id="IPR012132">
    <property type="entry name" value="GMC_OxRdtase"/>
</dbReference>
<name>A0A8S1CMF9_9INSE</name>
<dbReference type="Pfam" id="PF00732">
    <property type="entry name" value="GMC_oxred_N"/>
    <property type="match status" value="1"/>
</dbReference>
<dbReference type="Proteomes" id="UP000494165">
    <property type="component" value="Unassembled WGS sequence"/>
</dbReference>
<dbReference type="SUPFAM" id="SSF54373">
    <property type="entry name" value="FAD-linked reductases, C-terminal domain"/>
    <property type="match status" value="1"/>
</dbReference>
<evidence type="ECO:0000259" key="8">
    <source>
        <dbReference type="PROSITE" id="PS00624"/>
    </source>
</evidence>
<evidence type="ECO:0000256" key="3">
    <source>
        <dbReference type="ARBA" id="ARBA00022630"/>
    </source>
</evidence>
<feature type="region of interest" description="Disordered" evidence="6">
    <location>
        <begin position="1"/>
        <end position="22"/>
    </location>
</feature>
<protein>
    <recommendedName>
        <fullName evidence="7 8">Glucose-methanol-choline oxidoreductase N-terminal domain-containing protein</fullName>
    </recommendedName>
</protein>
<dbReference type="PANTHER" id="PTHR11552">
    <property type="entry name" value="GLUCOSE-METHANOL-CHOLINE GMC OXIDOREDUCTASE"/>
    <property type="match status" value="1"/>
</dbReference>
<gene>
    <name evidence="9" type="ORF">CLODIP_2_CD04476</name>
</gene>
<dbReference type="GO" id="GO:0016614">
    <property type="term" value="F:oxidoreductase activity, acting on CH-OH group of donors"/>
    <property type="evidence" value="ECO:0007669"/>
    <property type="project" value="InterPro"/>
</dbReference>
<dbReference type="GO" id="GO:0050660">
    <property type="term" value="F:flavin adenine dinucleotide binding"/>
    <property type="evidence" value="ECO:0007669"/>
    <property type="project" value="InterPro"/>
</dbReference>
<evidence type="ECO:0000313" key="9">
    <source>
        <dbReference type="EMBL" id="CAB3370683.1"/>
    </source>
</evidence>
<evidence type="ECO:0000256" key="6">
    <source>
        <dbReference type="SAM" id="MobiDB-lite"/>
    </source>
</evidence>
<evidence type="ECO:0000256" key="4">
    <source>
        <dbReference type="ARBA" id="ARBA00022827"/>
    </source>
</evidence>
<evidence type="ECO:0000256" key="1">
    <source>
        <dbReference type="ARBA" id="ARBA00001974"/>
    </source>
</evidence>